<proteinExistence type="predicted"/>
<reference evidence="1 2" key="1">
    <citation type="submission" date="2024-07" db="EMBL/GenBank/DDBJ databases">
        <title>Uliginosibacterium paludis KCTC:42655.</title>
        <authorList>
            <person name="Kim M.K."/>
        </authorList>
    </citation>
    <scope>NUCLEOTIDE SEQUENCE [LARGE SCALE GENOMIC DNA]</scope>
    <source>
        <strain evidence="1 2">KCTC 42655</strain>
    </source>
</reference>
<evidence type="ECO:0000313" key="1">
    <source>
        <dbReference type="EMBL" id="MET1488555.1"/>
    </source>
</evidence>
<organism evidence="1 2">
    <name type="scientific">Uliginosibacterium paludis</name>
    <dbReference type="NCBI Taxonomy" id="1615952"/>
    <lineage>
        <taxon>Bacteria</taxon>
        <taxon>Pseudomonadati</taxon>
        <taxon>Pseudomonadota</taxon>
        <taxon>Betaproteobacteria</taxon>
        <taxon>Rhodocyclales</taxon>
        <taxon>Zoogloeaceae</taxon>
        <taxon>Uliginosibacterium</taxon>
    </lineage>
</organism>
<dbReference type="RefSeq" id="WP_345926773.1">
    <property type="nucleotide sequence ID" value="NZ_JBDIVF010000003.1"/>
</dbReference>
<dbReference type="Proteomes" id="UP001548590">
    <property type="component" value="Unassembled WGS sequence"/>
</dbReference>
<dbReference type="EMBL" id="JBEWLZ010000001">
    <property type="protein sequence ID" value="MET1488555.1"/>
    <property type="molecule type" value="Genomic_DNA"/>
</dbReference>
<evidence type="ECO:0000313" key="2">
    <source>
        <dbReference type="Proteomes" id="UP001548590"/>
    </source>
</evidence>
<name>A0ABV2CKW7_9RHOO</name>
<protein>
    <submittedName>
        <fullName evidence="1">Uncharacterized protein</fullName>
    </submittedName>
</protein>
<sequence length="161" mass="17877">MSPELDVLLCQRYPKIFVDRRASIQTSCMAWGFSCGDGWFEIVDAICARLQHMTDHEGAPQVVASQVKEKFGSLKFYVRRATEAQIDEISRIAGRSNHICEVCGAPGATVVAGGWHQVRCAEHTPAGALSFSEFAARRRAAQAEWERLQSPQGQRRLRGEA</sequence>
<gene>
    <name evidence="1" type="ORF">ABVT11_01850</name>
</gene>
<comment type="caution">
    <text evidence="1">The sequence shown here is derived from an EMBL/GenBank/DDBJ whole genome shotgun (WGS) entry which is preliminary data.</text>
</comment>
<keyword evidence="2" id="KW-1185">Reference proteome</keyword>
<accession>A0ABV2CKW7</accession>